<reference evidence="1" key="1">
    <citation type="journal article" date="2015" name="Nature">
        <title>Complex archaea that bridge the gap between prokaryotes and eukaryotes.</title>
        <authorList>
            <person name="Spang A."/>
            <person name="Saw J.H."/>
            <person name="Jorgensen S.L."/>
            <person name="Zaremba-Niedzwiedzka K."/>
            <person name="Martijn J."/>
            <person name="Lind A.E."/>
            <person name="van Eijk R."/>
            <person name="Schleper C."/>
            <person name="Guy L."/>
            <person name="Ettema T.J."/>
        </authorList>
    </citation>
    <scope>NUCLEOTIDE SEQUENCE</scope>
</reference>
<sequence length="52" mass="6305">MTKIYGKGHEILAYFNIEYESYIQEIVSELMSNPNQRFRLSLERAPQRRKKK</sequence>
<dbReference type="AlphaFoldDB" id="A0A0F9AMV3"/>
<dbReference type="EMBL" id="LAZR01053860">
    <property type="protein sequence ID" value="KKK79809.1"/>
    <property type="molecule type" value="Genomic_DNA"/>
</dbReference>
<protein>
    <submittedName>
        <fullName evidence="1">Uncharacterized protein</fullName>
    </submittedName>
</protein>
<gene>
    <name evidence="1" type="ORF">LCGC14_2829780</name>
</gene>
<name>A0A0F9AMV3_9ZZZZ</name>
<organism evidence="1">
    <name type="scientific">marine sediment metagenome</name>
    <dbReference type="NCBI Taxonomy" id="412755"/>
    <lineage>
        <taxon>unclassified sequences</taxon>
        <taxon>metagenomes</taxon>
        <taxon>ecological metagenomes</taxon>
    </lineage>
</organism>
<evidence type="ECO:0000313" key="1">
    <source>
        <dbReference type="EMBL" id="KKK79809.1"/>
    </source>
</evidence>
<proteinExistence type="predicted"/>
<accession>A0A0F9AMV3</accession>
<comment type="caution">
    <text evidence="1">The sequence shown here is derived from an EMBL/GenBank/DDBJ whole genome shotgun (WGS) entry which is preliminary data.</text>
</comment>